<keyword evidence="6" id="KW-0479">Metal-binding</keyword>
<evidence type="ECO:0000256" key="9">
    <source>
        <dbReference type="ARBA" id="ARBA00023004"/>
    </source>
</evidence>
<keyword evidence="11" id="KW-0786">Thiamine pyrophosphate</keyword>
<evidence type="ECO:0000256" key="3">
    <source>
        <dbReference type="ARBA" id="ARBA00001966"/>
    </source>
</evidence>
<evidence type="ECO:0000256" key="1">
    <source>
        <dbReference type="ARBA" id="ARBA00001946"/>
    </source>
</evidence>
<dbReference type="OrthoDB" id="30755at2157"/>
<feature type="domain" description="Thiamine pyrophosphate enzyme TPP-binding" evidence="13">
    <location>
        <begin position="49"/>
        <end position="196"/>
    </location>
</feature>
<dbReference type="InterPro" id="IPR053399">
    <property type="entry name" value="2-oxoacid:Fd_oxidored_beta"/>
</dbReference>
<proteinExistence type="predicted"/>
<dbReference type="AlphaFoldDB" id="A0A0V8RWW7"/>
<dbReference type="InterPro" id="IPR032686">
    <property type="entry name" value="PFO_beta_C"/>
</dbReference>
<comment type="catalytic activity">
    <reaction evidence="12">
        <text>a 2-oxocarboxylate + 2 oxidized [2Fe-2S]-[ferredoxin] + CoA = an acyl-CoA + 2 reduced [2Fe-2S]-[ferredoxin] + CO2 + H(+)</text>
        <dbReference type="Rhea" id="RHEA:42316"/>
        <dbReference type="Rhea" id="RHEA-COMP:10000"/>
        <dbReference type="Rhea" id="RHEA-COMP:10001"/>
        <dbReference type="ChEBI" id="CHEBI:15378"/>
        <dbReference type="ChEBI" id="CHEBI:16526"/>
        <dbReference type="ChEBI" id="CHEBI:33737"/>
        <dbReference type="ChEBI" id="CHEBI:33738"/>
        <dbReference type="ChEBI" id="CHEBI:35179"/>
        <dbReference type="ChEBI" id="CHEBI:57287"/>
        <dbReference type="ChEBI" id="CHEBI:58342"/>
        <dbReference type="EC" id="1.2.7.11"/>
    </reaction>
</comment>
<keyword evidence="7" id="KW-0460">Magnesium</keyword>
<keyword evidence="9" id="KW-0408">Iron</keyword>
<dbReference type="EC" id="1.2.7.11" evidence="5"/>
<dbReference type="RefSeq" id="WP_058371238.1">
    <property type="nucleotide sequence ID" value="NZ_LNTB01000001.1"/>
</dbReference>
<dbReference type="InterPro" id="IPR011766">
    <property type="entry name" value="TPP_enzyme_TPP-bd"/>
</dbReference>
<protein>
    <recommendedName>
        <fullName evidence="5">2-oxoacid oxidoreductase (ferredoxin)</fullName>
        <ecNumber evidence="5">1.2.7.11</ecNumber>
    </recommendedName>
</protein>
<comment type="cofactor">
    <cofactor evidence="1">
        <name>Mg(2+)</name>
        <dbReference type="ChEBI" id="CHEBI:18420"/>
    </cofactor>
</comment>
<evidence type="ECO:0000256" key="6">
    <source>
        <dbReference type="ARBA" id="ARBA00022723"/>
    </source>
</evidence>
<gene>
    <name evidence="15" type="ORF">CF15_07525</name>
</gene>
<evidence type="ECO:0000256" key="5">
    <source>
        <dbReference type="ARBA" id="ARBA00012691"/>
    </source>
</evidence>
<dbReference type="InterPro" id="IPR029061">
    <property type="entry name" value="THDP-binding"/>
</dbReference>
<evidence type="ECO:0000256" key="4">
    <source>
        <dbReference type="ARBA" id="ARBA00011631"/>
    </source>
</evidence>
<evidence type="ECO:0000256" key="2">
    <source>
        <dbReference type="ARBA" id="ARBA00001964"/>
    </source>
</evidence>
<reference evidence="15 16" key="1">
    <citation type="submission" date="2015-11" db="EMBL/GenBank/DDBJ databases">
        <title>Genome sequence of Pyrodictium occultum PL-19, a marine hyperthermophilic archaeon isolated from Volcano, Italy.</title>
        <authorList>
            <person name="Utturkar S."/>
            <person name="Huber H."/>
            <person name="Leptihn S."/>
            <person name="Brown S."/>
            <person name="Stetter K.O."/>
            <person name="Podar M."/>
        </authorList>
    </citation>
    <scope>NUCLEOTIDE SEQUENCE [LARGE SCALE GENOMIC DNA]</scope>
    <source>
        <strain evidence="15 16">PL-19</strain>
    </source>
</reference>
<keyword evidence="16" id="KW-1185">Reference proteome</keyword>
<comment type="caution">
    <text evidence="15">The sequence shown here is derived from an EMBL/GenBank/DDBJ whole genome shotgun (WGS) entry which is preliminary data.</text>
</comment>
<evidence type="ECO:0000313" key="15">
    <source>
        <dbReference type="EMBL" id="KSW12556.1"/>
    </source>
</evidence>
<dbReference type="InterPro" id="IPR011896">
    <property type="entry name" value="OFOB"/>
</dbReference>
<dbReference type="Gene3D" id="3.40.50.970">
    <property type="match status" value="1"/>
</dbReference>
<organism evidence="15 16">
    <name type="scientific">Pyrodictium occultum</name>
    <dbReference type="NCBI Taxonomy" id="2309"/>
    <lineage>
        <taxon>Archaea</taxon>
        <taxon>Thermoproteota</taxon>
        <taxon>Thermoprotei</taxon>
        <taxon>Desulfurococcales</taxon>
        <taxon>Pyrodictiaceae</taxon>
        <taxon>Pyrodictium</taxon>
    </lineage>
</organism>
<dbReference type="Pfam" id="PF02775">
    <property type="entry name" value="TPP_enzyme_C"/>
    <property type="match status" value="1"/>
</dbReference>
<dbReference type="GO" id="GO:0051536">
    <property type="term" value="F:iron-sulfur cluster binding"/>
    <property type="evidence" value="ECO:0007669"/>
    <property type="project" value="UniProtKB-KW"/>
</dbReference>
<evidence type="ECO:0000256" key="11">
    <source>
        <dbReference type="ARBA" id="ARBA00023052"/>
    </source>
</evidence>
<evidence type="ECO:0000256" key="12">
    <source>
        <dbReference type="ARBA" id="ARBA00048893"/>
    </source>
</evidence>
<dbReference type="InterPro" id="IPR051457">
    <property type="entry name" value="2-oxoacid:Fd_oxidoreductase"/>
</dbReference>
<evidence type="ECO:0000259" key="14">
    <source>
        <dbReference type="Pfam" id="PF12367"/>
    </source>
</evidence>
<comment type="cofactor">
    <cofactor evidence="2">
        <name>thiamine diphosphate</name>
        <dbReference type="ChEBI" id="CHEBI:58937"/>
    </cofactor>
</comment>
<comment type="subunit">
    <text evidence="4">Heterodimer composed of an alpha and a beta subunit.</text>
</comment>
<feature type="domain" description="Pyruvate ferredoxin oxidoreductase beta subunit C-terminal" evidence="14">
    <location>
        <begin position="200"/>
        <end position="272"/>
    </location>
</feature>
<dbReference type="GO" id="GO:0019164">
    <property type="term" value="F:pyruvate synthase activity"/>
    <property type="evidence" value="ECO:0007669"/>
    <property type="project" value="UniProtKB-ARBA"/>
</dbReference>
<dbReference type="CDD" id="cd03375">
    <property type="entry name" value="TPP_OGFOR"/>
    <property type="match status" value="1"/>
</dbReference>
<dbReference type="GO" id="GO:0046872">
    <property type="term" value="F:metal ion binding"/>
    <property type="evidence" value="ECO:0007669"/>
    <property type="project" value="UniProtKB-KW"/>
</dbReference>
<dbReference type="PANTHER" id="PTHR48084">
    <property type="entry name" value="2-OXOGLUTARATE OXIDOREDUCTASE SUBUNIT KORB-RELATED"/>
    <property type="match status" value="1"/>
</dbReference>
<dbReference type="EMBL" id="LNTB01000001">
    <property type="protein sequence ID" value="KSW12556.1"/>
    <property type="molecule type" value="Genomic_DNA"/>
</dbReference>
<accession>A0A0V8RWW7</accession>
<evidence type="ECO:0000256" key="8">
    <source>
        <dbReference type="ARBA" id="ARBA00023002"/>
    </source>
</evidence>
<dbReference type="NCBIfam" id="NF041171">
    <property type="entry name" value="Oxoac_fdxbeta_Archa"/>
    <property type="match status" value="1"/>
</dbReference>
<dbReference type="GO" id="GO:0030976">
    <property type="term" value="F:thiamine pyrophosphate binding"/>
    <property type="evidence" value="ECO:0007669"/>
    <property type="project" value="InterPro"/>
</dbReference>
<dbReference type="PANTHER" id="PTHR48084:SF2">
    <property type="entry name" value="PYRUVATE FERREDOXIN_FLAVODOXIN OXIDOREDUCTASE, BETA SUBUNIT"/>
    <property type="match status" value="1"/>
</dbReference>
<sequence length="327" mass="36049">MARNPMEYRTSLWVDWCPGCGNYGILTAMAQAMAELDLDPLKTVVVSGIGCSGKTPHFLKVNGVHTLHGRAIPFATGIKLANPELTVIVNGGDGDLLGIGAGHFVALGRRNVDITVIMHDTQVYGLTKGQASPTLPEGVQTKALPGPNIQDAINPLLVALASGYTFVARALATDVAHLKELMKQAIRHRGSAFIDVLQPCPTYNNVYTVQFYREAVYRLEDDPGWDPLVHDPSEEEEKRLKAMAKAMEWGKRIPIGIFYHNPLKPSFEERLQRRLGNYLEAPPARQRISTEDGRPLIDSEAVRRIFRSKLIPVRSGVRGKQRVASPL</sequence>
<name>A0A0V8RWW7_PYROC</name>
<evidence type="ECO:0000313" key="16">
    <source>
        <dbReference type="Proteomes" id="UP000053352"/>
    </source>
</evidence>
<dbReference type="STRING" id="2309.CF15_07525"/>
<keyword evidence="10" id="KW-0411">Iron-sulfur</keyword>
<dbReference type="GO" id="GO:0018491">
    <property type="term" value="F:2-oxobutyrate synthase activity"/>
    <property type="evidence" value="ECO:0007669"/>
    <property type="project" value="UniProtKB-ARBA"/>
</dbReference>
<evidence type="ECO:0000259" key="13">
    <source>
        <dbReference type="Pfam" id="PF02775"/>
    </source>
</evidence>
<dbReference type="Proteomes" id="UP000053352">
    <property type="component" value="Unassembled WGS sequence"/>
</dbReference>
<evidence type="ECO:0000256" key="7">
    <source>
        <dbReference type="ARBA" id="ARBA00022842"/>
    </source>
</evidence>
<dbReference type="SUPFAM" id="SSF52518">
    <property type="entry name" value="Thiamin diphosphate-binding fold (THDP-binding)"/>
    <property type="match status" value="1"/>
</dbReference>
<comment type="cofactor">
    <cofactor evidence="3">
        <name>[4Fe-4S] cluster</name>
        <dbReference type="ChEBI" id="CHEBI:49883"/>
    </cofactor>
</comment>
<dbReference type="NCBIfam" id="TIGR02177">
    <property type="entry name" value="PorB_KorB"/>
    <property type="match status" value="1"/>
</dbReference>
<dbReference type="Pfam" id="PF12367">
    <property type="entry name" value="PFO_beta_C"/>
    <property type="match status" value="1"/>
</dbReference>
<keyword evidence="8" id="KW-0560">Oxidoreductase</keyword>
<evidence type="ECO:0000256" key="10">
    <source>
        <dbReference type="ARBA" id="ARBA00023014"/>
    </source>
</evidence>